<reference evidence="1" key="2">
    <citation type="journal article" date="2015" name="Data Brief">
        <title>Shoot transcriptome of the giant reed, Arundo donax.</title>
        <authorList>
            <person name="Barrero R.A."/>
            <person name="Guerrero F.D."/>
            <person name="Moolhuijzen P."/>
            <person name="Goolsby J.A."/>
            <person name="Tidwell J."/>
            <person name="Bellgard S.E."/>
            <person name="Bellgard M.I."/>
        </authorList>
    </citation>
    <scope>NUCLEOTIDE SEQUENCE</scope>
    <source>
        <tissue evidence="1">Shoot tissue taken approximately 20 cm above the soil surface</tissue>
    </source>
</reference>
<reference evidence="1" key="1">
    <citation type="submission" date="2014-09" db="EMBL/GenBank/DDBJ databases">
        <authorList>
            <person name="Magalhaes I.L.F."/>
            <person name="Oliveira U."/>
            <person name="Santos F.R."/>
            <person name="Vidigal T.H.D.A."/>
            <person name="Brescovit A.D."/>
            <person name="Santos A.J."/>
        </authorList>
    </citation>
    <scope>NUCLEOTIDE SEQUENCE</scope>
    <source>
        <tissue evidence="1">Shoot tissue taken approximately 20 cm above the soil surface</tissue>
    </source>
</reference>
<accession>A0A0A9CQ79</accession>
<name>A0A0A9CQ79_ARUDO</name>
<dbReference type="AlphaFoldDB" id="A0A0A9CQ79"/>
<organism evidence="1">
    <name type="scientific">Arundo donax</name>
    <name type="common">Giant reed</name>
    <name type="synonym">Donax arundinaceus</name>
    <dbReference type="NCBI Taxonomy" id="35708"/>
    <lineage>
        <taxon>Eukaryota</taxon>
        <taxon>Viridiplantae</taxon>
        <taxon>Streptophyta</taxon>
        <taxon>Embryophyta</taxon>
        <taxon>Tracheophyta</taxon>
        <taxon>Spermatophyta</taxon>
        <taxon>Magnoliopsida</taxon>
        <taxon>Liliopsida</taxon>
        <taxon>Poales</taxon>
        <taxon>Poaceae</taxon>
        <taxon>PACMAD clade</taxon>
        <taxon>Arundinoideae</taxon>
        <taxon>Arundineae</taxon>
        <taxon>Arundo</taxon>
    </lineage>
</organism>
<evidence type="ECO:0000313" key="1">
    <source>
        <dbReference type="EMBL" id="JAD78504.1"/>
    </source>
</evidence>
<protein>
    <submittedName>
        <fullName evidence="1">Uncharacterized protein</fullName>
    </submittedName>
</protein>
<dbReference type="EMBL" id="GBRH01219391">
    <property type="protein sequence ID" value="JAD78504.1"/>
    <property type="molecule type" value="Transcribed_RNA"/>
</dbReference>
<proteinExistence type="predicted"/>
<sequence>MHMRVSISPHRGLHRPLWHHNPCHILRPQAHEHRHRLRRSPSMPLIAILIHHGIRVGVRQCLQAHAAVIKSCPISWLRLIHTLHGISMIVHEHRR</sequence>